<feature type="transmembrane region" description="Helical" evidence="1">
    <location>
        <begin position="143"/>
        <end position="164"/>
    </location>
</feature>
<keyword evidence="1" id="KW-0472">Membrane</keyword>
<dbReference type="PANTHER" id="PTHR30590:SF3">
    <property type="entry name" value="HYPOTHETICAL MEMBRANE SPANNING PROTEIN"/>
    <property type="match status" value="1"/>
</dbReference>
<proteinExistence type="predicted"/>
<feature type="transmembrane region" description="Helical" evidence="1">
    <location>
        <begin position="288"/>
        <end position="307"/>
    </location>
</feature>
<dbReference type="Proteomes" id="UP000752012">
    <property type="component" value="Unassembled WGS sequence"/>
</dbReference>
<evidence type="ECO:0000313" key="3">
    <source>
        <dbReference type="EMBL" id="NJP38331.1"/>
    </source>
</evidence>
<feature type="transmembrane region" description="Helical" evidence="1">
    <location>
        <begin position="205"/>
        <end position="228"/>
    </location>
</feature>
<evidence type="ECO:0000259" key="2">
    <source>
        <dbReference type="Pfam" id="PF04235"/>
    </source>
</evidence>
<keyword evidence="4" id="KW-1185">Reference proteome</keyword>
<dbReference type="InterPro" id="IPR052529">
    <property type="entry name" value="Bact_Transport_Assoc"/>
</dbReference>
<keyword evidence="1" id="KW-1133">Transmembrane helix</keyword>
<feature type="transmembrane region" description="Helical" evidence="1">
    <location>
        <begin position="103"/>
        <end position="136"/>
    </location>
</feature>
<evidence type="ECO:0000313" key="4">
    <source>
        <dbReference type="Proteomes" id="UP000752012"/>
    </source>
</evidence>
<dbReference type="PANTHER" id="PTHR30590">
    <property type="entry name" value="INNER MEMBRANE PROTEIN"/>
    <property type="match status" value="1"/>
</dbReference>
<name>A0A969TVS9_9BACI</name>
<dbReference type="InterPro" id="IPR007349">
    <property type="entry name" value="DUF418"/>
</dbReference>
<feature type="transmembrane region" description="Helical" evidence="1">
    <location>
        <begin position="249"/>
        <end position="268"/>
    </location>
</feature>
<sequence length="401" mass="45630">MRGVEQHERVETLDIIRGIALMGILLINVHIMTSLDFFKEAYGIQAQPETAFDNILAALIEFFIEGSFISTFSILFGIGFYLFMTRAEAKGWPERRLFVKRLLALGVFGLLHLIVFWVGDILLYYAVGGFFLLLFYKVREKFLLVWSLVLLGVFFLFYSTQLLIPDSFMKAMQATGYNVLDEAEAAYEVPFFSAAYWQFRFQEEVLLVLGQIPLLIPYVLGLFLFGFYAAKKEWFQRAAEKRIVFKRMLIGGLIAAVPFLALMIPMRLSDTFFTDPGVIYQYDLLLRIGSLPLALVYISAITLYVTSRGAGPLLNRFGAMGRMALTNYLSHTVLIVLFIHVSGLFNTLTVTGNVIVVIAVVALQLWWSPIILRRWQYGPMEALWRKLTYAGSSKKATDSHT</sequence>
<feature type="transmembrane region" description="Helical" evidence="1">
    <location>
        <begin position="56"/>
        <end position="83"/>
    </location>
</feature>
<feature type="transmembrane region" description="Helical" evidence="1">
    <location>
        <begin position="15"/>
        <end position="35"/>
    </location>
</feature>
<keyword evidence="1" id="KW-0812">Transmembrane</keyword>
<gene>
    <name evidence="3" type="ORF">HCN83_12115</name>
</gene>
<feature type="transmembrane region" description="Helical" evidence="1">
    <location>
        <begin position="328"/>
        <end position="348"/>
    </location>
</feature>
<feature type="transmembrane region" description="Helical" evidence="1">
    <location>
        <begin position="354"/>
        <end position="372"/>
    </location>
</feature>
<accession>A0A969TVS9</accession>
<protein>
    <submittedName>
        <fullName evidence="3">DUF418 domain-containing protein</fullName>
    </submittedName>
</protein>
<feature type="domain" description="DUF418" evidence="2">
    <location>
        <begin position="229"/>
        <end position="390"/>
    </location>
</feature>
<dbReference type="EMBL" id="JAATHJ010000020">
    <property type="protein sequence ID" value="NJP38331.1"/>
    <property type="molecule type" value="Genomic_DNA"/>
</dbReference>
<dbReference type="Pfam" id="PF04235">
    <property type="entry name" value="DUF418"/>
    <property type="match status" value="1"/>
</dbReference>
<comment type="caution">
    <text evidence="3">The sequence shown here is derived from an EMBL/GenBank/DDBJ whole genome shotgun (WGS) entry which is preliminary data.</text>
</comment>
<dbReference type="RefSeq" id="WP_168007705.1">
    <property type="nucleotide sequence ID" value="NZ_JAATHJ010000020.1"/>
</dbReference>
<organism evidence="3 4">
    <name type="scientific">Alkalicoccus luteus</name>
    <dbReference type="NCBI Taxonomy" id="1237094"/>
    <lineage>
        <taxon>Bacteria</taxon>
        <taxon>Bacillati</taxon>
        <taxon>Bacillota</taxon>
        <taxon>Bacilli</taxon>
        <taxon>Bacillales</taxon>
        <taxon>Bacillaceae</taxon>
        <taxon>Alkalicoccus</taxon>
    </lineage>
</organism>
<reference evidence="3 4" key="1">
    <citation type="submission" date="2020-03" db="EMBL/GenBank/DDBJ databases">
        <title>Assessment of the enzymatic potential of alkaline-tolerant lipase obtained from Bacillus luteus H11 (technogenic soil) for the bioremediation of saline soils contaminated with petroleum substances.</title>
        <authorList>
            <person name="Kalwasinska A."/>
        </authorList>
    </citation>
    <scope>NUCLEOTIDE SEQUENCE [LARGE SCALE GENOMIC DNA]</scope>
    <source>
        <strain evidence="3 4">H11</strain>
    </source>
</reference>
<evidence type="ECO:0000256" key="1">
    <source>
        <dbReference type="SAM" id="Phobius"/>
    </source>
</evidence>
<dbReference type="AlphaFoldDB" id="A0A969TVS9"/>